<sequence length="1000" mass="112891">MKVCKYLPPAPNWNSPKASALSINNNIFAYASSNNVILFNAETLQFKGTLVGHTARVNSLTFCDNLCASGSADMTIRCWDIVDKKQVYISTNHKSEIYALAWSNNYKFIVSGDKSGDLSAWNPSKNKSNKYYFIQSPIYDIAASPTIENSFAIGFQNGAIIIINIDQDLNGKIVRRLKGHDIEIQSLSWEIPKHQLDQPLTKYTFLVSGSRDKTACIWNVEEENLERIISLPHPMHYLTEQQKSRLFVATAWIPESNRVLVSTYMYQKFGNGHTRSVYTIVVYPCGTKAITSSMDQKVIKPIFSITCIPKQINDIDISVADPHRLAIACSDNNIRIWDIANILNPFRSLAFGTDLGNIGWYEIYNDKSKTFDSYHKNKVYAIEWCKSEWLGKTLDNEKSDEFNLILSCGGDGNLLLNDITKPKRSSCVNNMIREANPEWINIVKDKNNYSSKRSEVAINPNGRFLAVGNTDGSIEVYDLPSFKIIYHNIGHRATINKLKWCSLGSDDHTIMIHDFSNLENLSSTISVPTSSCKQVFGIHKKGITDLSWCPVDNKKLVSTSLDGMAIVWDLQKGIPISIFRGHNGRILSSVWSLDDEDLIFTGGDDLNCFGWRLSENPFDSSLVSKESKESDSATKSKIDLINDSYHVKIIQEQEQESSVMVDISKLPNQLETANTKIITPTEPTQLIQSTQPTRKAAQKKSKKLKNILPLTSTTIRRKNLQHYTFKLAKRLYGGDLGKALDFWENDEEKIQKTGENDDHDLPDSLFVDLFFDEGKKSRKTIEKEGGLEVNPGLLLELWSNDFSGLVKRNENNEGVSNQDWMILALSPLAGRDVWQSLMRLQAEKLAAKNDRHAAVLCWLACGEVYQAIEIYRKAEMYREAIALAKLRLVSNDPVLSELYVSWANQLEKEEVYEQAAMCHLASHRDNSIYHALNALSRRGDPSALKAAASLALMLEDSSKDERVARYLEVQKGKVLARNKNMTTKEETEQQSNLDDDDDNI</sequence>
<dbReference type="InterPro" id="IPR052640">
    <property type="entry name" value="Gemin-5"/>
</dbReference>
<evidence type="ECO:0000259" key="5">
    <source>
        <dbReference type="Pfam" id="PF12894"/>
    </source>
</evidence>
<dbReference type="Proteomes" id="UP000789706">
    <property type="component" value="Unassembled WGS sequence"/>
</dbReference>
<name>A0A9N9BPP1_9GLOM</name>
<dbReference type="Pfam" id="PF12894">
    <property type="entry name" value="ANAPC4_WD40"/>
    <property type="match status" value="1"/>
</dbReference>
<evidence type="ECO:0000256" key="2">
    <source>
        <dbReference type="ARBA" id="ARBA00022737"/>
    </source>
</evidence>
<dbReference type="PROSITE" id="PS50082">
    <property type="entry name" value="WD_REPEATS_2"/>
    <property type="match status" value="4"/>
</dbReference>
<feature type="repeat" description="WD" evidence="3">
    <location>
        <begin position="446"/>
        <end position="487"/>
    </location>
</feature>
<comment type="caution">
    <text evidence="7">The sequence shown here is derived from an EMBL/GenBank/DDBJ whole genome shotgun (WGS) entry which is preliminary data.</text>
</comment>
<evidence type="ECO:0000259" key="6">
    <source>
        <dbReference type="Pfam" id="PF23774"/>
    </source>
</evidence>
<dbReference type="InterPro" id="IPR020472">
    <property type="entry name" value="WD40_PAC1"/>
</dbReference>
<dbReference type="GO" id="GO:0032797">
    <property type="term" value="C:SMN complex"/>
    <property type="evidence" value="ECO:0007669"/>
    <property type="project" value="TreeGrafter"/>
</dbReference>
<dbReference type="AlphaFoldDB" id="A0A9N9BPP1"/>
<dbReference type="PROSITE" id="PS50294">
    <property type="entry name" value="WD_REPEATS_REGION"/>
    <property type="match status" value="1"/>
</dbReference>
<evidence type="ECO:0000256" key="1">
    <source>
        <dbReference type="ARBA" id="ARBA00022574"/>
    </source>
</evidence>
<dbReference type="Gene3D" id="1.25.40.470">
    <property type="match status" value="1"/>
</dbReference>
<dbReference type="SMART" id="SM00320">
    <property type="entry name" value="WD40"/>
    <property type="match status" value="9"/>
</dbReference>
<dbReference type="InterPro" id="IPR001680">
    <property type="entry name" value="WD40_rpt"/>
</dbReference>
<feature type="domain" description="Gem-associated protein 5 TPR" evidence="6">
    <location>
        <begin position="791"/>
        <end position="964"/>
    </location>
</feature>
<evidence type="ECO:0000313" key="8">
    <source>
        <dbReference type="Proteomes" id="UP000789706"/>
    </source>
</evidence>
<dbReference type="GO" id="GO:0005634">
    <property type="term" value="C:nucleus"/>
    <property type="evidence" value="ECO:0007669"/>
    <property type="project" value="TreeGrafter"/>
</dbReference>
<gene>
    <name evidence="7" type="ORF">DEBURN_LOCUS8081</name>
</gene>
<dbReference type="SUPFAM" id="SSF50998">
    <property type="entry name" value="Quinoprotein alcohol dehydrogenase-like"/>
    <property type="match status" value="1"/>
</dbReference>
<evidence type="ECO:0000256" key="3">
    <source>
        <dbReference type="PROSITE-ProRule" id="PRU00221"/>
    </source>
</evidence>
<dbReference type="GO" id="GO:0003730">
    <property type="term" value="F:mRNA 3'-UTR binding"/>
    <property type="evidence" value="ECO:0007669"/>
    <property type="project" value="TreeGrafter"/>
</dbReference>
<dbReference type="Gene3D" id="2.130.10.10">
    <property type="entry name" value="YVTN repeat-like/Quinoprotein amine dehydrogenase"/>
    <property type="match status" value="2"/>
</dbReference>
<dbReference type="PANTHER" id="PTHR46362:SF1">
    <property type="entry name" value="GEM-ASSOCIATED PROTEIN 5"/>
    <property type="match status" value="1"/>
</dbReference>
<feature type="domain" description="Anaphase-promoting complex subunit 4-like WD40" evidence="5">
    <location>
        <begin position="448"/>
        <end position="502"/>
    </location>
</feature>
<protein>
    <submittedName>
        <fullName evidence="7">5780_t:CDS:1</fullName>
    </submittedName>
</protein>
<dbReference type="InterPro" id="IPR024977">
    <property type="entry name" value="Apc4-like_WD40_dom"/>
</dbReference>
<dbReference type="EMBL" id="CAJVPK010001104">
    <property type="protein sequence ID" value="CAG8571010.1"/>
    <property type="molecule type" value="Genomic_DNA"/>
</dbReference>
<feature type="repeat" description="WD" evidence="3">
    <location>
        <begin position="50"/>
        <end position="89"/>
    </location>
</feature>
<feature type="region of interest" description="Disordered" evidence="4">
    <location>
        <begin position="978"/>
        <end position="1000"/>
    </location>
</feature>
<dbReference type="InterPro" id="IPR015943">
    <property type="entry name" value="WD40/YVTN_repeat-like_dom_sf"/>
</dbReference>
<dbReference type="Pfam" id="PF23774">
    <property type="entry name" value="TPR_GEMI5"/>
    <property type="match status" value="1"/>
</dbReference>
<reference evidence="7" key="1">
    <citation type="submission" date="2021-06" db="EMBL/GenBank/DDBJ databases">
        <authorList>
            <person name="Kallberg Y."/>
            <person name="Tangrot J."/>
            <person name="Rosling A."/>
        </authorList>
    </citation>
    <scope>NUCLEOTIDE SEQUENCE</scope>
    <source>
        <strain evidence="7">AZ414A</strain>
    </source>
</reference>
<keyword evidence="8" id="KW-1185">Reference proteome</keyword>
<dbReference type="InterPro" id="IPR019775">
    <property type="entry name" value="WD40_repeat_CS"/>
</dbReference>
<dbReference type="PANTHER" id="PTHR46362">
    <property type="entry name" value="GEM-ASSOCIATED PROTEIN 5"/>
    <property type="match status" value="1"/>
</dbReference>
<evidence type="ECO:0000256" key="4">
    <source>
        <dbReference type="SAM" id="MobiDB-lite"/>
    </source>
</evidence>
<dbReference type="InterPro" id="IPR011047">
    <property type="entry name" value="Quinoprotein_ADH-like_sf"/>
</dbReference>
<evidence type="ECO:0000313" key="7">
    <source>
        <dbReference type="EMBL" id="CAG8571010.1"/>
    </source>
</evidence>
<dbReference type="Pfam" id="PF00400">
    <property type="entry name" value="WD40"/>
    <property type="match status" value="5"/>
</dbReference>
<proteinExistence type="predicted"/>
<dbReference type="InterPro" id="IPR056421">
    <property type="entry name" value="TPR_GEMI5"/>
</dbReference>
<dbReference type="OrthoDB" id="7326421at2759"/>
<keyword evidence="2" id="KW-0677">Repeat</keyword>
<feature type="repeat" description="WD" evidence="3">
    <location>
        <begin position="90"/>
        <end position="131"/>
    </location>
</feature>
<accession>A0A9N9BPP1</accession>
<organism evidence="7 8">
    <name type="scientific">Diversispora eburnea</name>
    <dbReference type="NCBI Taxonomy" id="1213867"/>
    <lineage>
        <taxon>Eukaryota</taxon>
        <taxon>Fungi</taxon>
        <taxon>Fungi incertae sedis</taxon>
        <taxon>Mucoromycota</taxon>
        <taxon>Glomeromycotina</taxon>
        <taxon>Glomeromycetes</taxon>
        <taxon>Diversisporales</taxon>
        <taxon>Diversisporaceae</taxon>
        <taxon>Diversispora</taxon>
    </lineage>
</organism>
<keyword evidence="1 3" id="KW-0853">WD repeat</keyword>
<dbReference type="PROSITE" id="PS00678">
    <property type="entry name" value="WD_REPEATS_1"/>
    <property type="match status" value="1"/>
</dbReference>
<dbReference type="GO" id="GO:0000387">
    <property type="term" value="P:spliceosomal snRNP assembly"/>
    <property type="evidence" value="ECO:0007669"/>
    <property type="project" value="TreeGrafter"/>
</dbReference>
<feature type="repeat" description="WD" evidence="3">
    <location>
        <begin position="536"/>
        <end position="578"/>
    </location>
</feature>
<dbReference type="PRINTS" id="PR00320">
    <property type="entry name" value="GPROTEINBRPT"/>
</dbReference>